<dbReference type="EC" id="1.6.1.1" evidence="4"/>
<keyword evidence="11 13" id="KW-0520">NAD</keyword>
<organism evidence="16 17">
    <name type="scientific">Tectimicrobiota bacterium</name>
    <dbReference type="NCBI Taxonomy" id="2528274"/>
    <lineage>
        <taxon>Bacteria</taxon>
        <taxon>Pseudomonadati</taxon>
        <taxon>Nitrospinota/Tectimicrobiota group</taxon>
        <taxon>Candidatus Tectimicrobiota</taxon>
    </lineage>
</organism>
<dbReference type="GO" id="GO:0004148">
    <property type="term" value="F:dihydrolipoyl dehydrogenase (NADH) activity"/>
    <property type="evidence" value="ECO:0007669"/>
    <property type="project" value="TreeGrafter"/>
</dbReference>
<feature type="binding site" evidence="13">
    <location>
        <begin position="181"/>
        <end position="188"/>
    </location>
    <ligand>
        <name>NAD(+)</name>
        <dbReference type="ChEBI" id="CHEBI:57540"/>
    </ligand>
</feature>
<dbReference type="SUPFAM" id="SSF55424">
    <property type="entry name" value="FAD/NAD-linked reductases, dimerisation (C-terminal) domain"/>
    <property type="match status" value="1"/>
</dbReference>
<dbReference type="AlphaFoldDB" id="A0A932GQG4"/>
<dbReference type="InterPro" id="IPR001100">
    <property type="entry name" value="Pyr_nuc-diS_OxRdtase"/>
</dbReference>
<dbReference type="InterPro" id="IPR016156">
    <property type="entry name" value="FAD/NAD-linked_Rdtase_dimer_sf"/>
</dbReference>
<dbReference type="GO" id="GO:0050660">
    <property type="term" value="F:flavin adenine dinucleotide binding"/>
    <property type="evidence" value="ECO:0007669"/>
    <property type="project" value="TreeGrafter"/>
</dbReference>
<evidence type="ECO:0000256" key="4">
    <source>
        <dbReference type="ARBA" id="ARBA00012772"/>
    </source>
</evidence>
<dbReference type="NCBIfam" id="NF003585">
    <property type="entry name" value="PRK05249.1"/>
    <property type="match status" value="1"/>
</dbReference>
<evidence type="ECO:0000256" key="12">
    <source>
        <dbReference type="ARBA" id="ARBA00031183"/>
    </source>
</evidence>
<feature type="binding site" evidence="13">
    <location>
        <begin position="144"/>
        <end position="146"/>
    </location>
    <ligand>
        <name>FAD</name>
        <dbReference type="ChEBI" id="CHEBI:57692"/>
    </ligand>
</feature>
<dbReference type="GO" id="GO:0003957">
    <property type="term" value="F:NAD(P)+ transhydrogenase (Si-specific) activity"/>
    <property type="evidence" value="ECO:0007669"/>
    <property type="project" value="UniProtKB-EC"/>
</dbReference>
<dbReference type="InterPro" id="IPR004099">
    <property type="entry name" value="Pyr_nucl-diS_OxRdtase_dimer"/>
</dbReference>
<feature type="binding site" evidence="13">
    <location>
        <position position="268"/>
    </location>
    <ligand>
        <name>NAD(+)</name>
        <dbReference type="ChEBI" id="CHEBI:57540"/>
    </ligand>
</feature>
<evidence type="ECO:0000256" key="5">
    <source>
        <dbReference type="ARBA" id="ARBA00016603"/>
    </source>
</evidence>
<dbReference type="Gene3D" id="3.30.390.30">
    <property type="match status" value="1"/>
</dbReference>
<comment type="similarity">
    <text evidence="3">Belongs to the class-I pyridine nucleotide-disulfide oxidoreductase family.</text>
</comment>
<dbReference type="PRINTS" id="PR00368">
    <property type="entry name" value="FADPNR"/>
</dbReference>
<feature type="domain" description="Pyridine nucleotide-disulphide oxidoreductase dimerisation" evidence="14">
    <location>
        <begin position="345"/>
        <end position="452"/>
    </location>
</feature>
<comment type="caution">
    <text evidence="16">The sequence shown here is derived from an EMBL/GenBank/DDBJ whole genome shotgun (WGS) entry which is preliminary data.</text>
</comment>
<evidence type="ECO:0000256" key="6">
    <source>
        <dbReference type="ARBA" id="ARBA00022490"/>
    </source>
</evidence>
<dbReference type="SUPFAM" id="SSF51905">
    <property type="entry name" value="FAD/NAD(P)-binding domain"/>
    <property type="match status" value="1"/>
</dbReference>
<sequence length="476" mass="51555">MMHYDLVVIGSGPAGEKGAAQAAYFGKKVLVIEAGEEVGGAGVNTGTIPSKTLRETALYFSGLRQRGLYGIDYSLKENLTIPDFMFRKDRVIENAWQRVRQNLKRHGIDLLWGQASFEDPRTLRVVGKDGETVRVTGDVILIATGSVPHRPPSVPFDDQRVYDSDSILRMDRIPGSLAVIGGGVIGCEYASIFTALGVKVTLIDGRDRLLPFLDGEISERLRMQLSLLSAVILLEEEVAFLEPEGDGVYVALKSGKHLRVDRVLHAAGRQGNSAGLNLEAVGIQTTPRGHIVVNDRYQTSVPHVYAAGDVIGFPALAATSMEQARVAMCHAFDLKYKTRVSPHLPLAIYTIPEISMIGETEESCRQKGIAYCAGRALYAENARGQIIGDCSGMLKLLFSAQDLKLVGVHIIGEMASEVIHLGAAVLAAGETIDVFIQSVFNYPTLSDAYKYAAYDGLGNLQRMNSSQLSASEGRVS</sequence>
<keyword evidence="9" id="KW-0521">NADP</keyword>
<dbReference type="EMBL" id="JACPSX010000164">
    <property type="protein sequence ID" value="MBI3015095.1"/>
    <property type="molecule type" value="Genomic_DNA"/>
</dbReference>
<evidence type="ECO:0000256" key="11">
    <source>
        <dbReference type="ARBA" id="ARBA00023027"/>
    </source>
</evidence>
<dbReference type="PANTHER" id="PTHR22912:SF93">
    <property type="entry name" value="SOLUBLE PYRIDINE NUCLEOTIDE TRANSHYDROGENASE"/>
    <property type="match status" value="1"/>
</dbReference>
<comment type="cofactor">
    <cofactor evidence="13">
        <name>FAD</name>
        <dbReference type="ChEBI" id="CHEBI:57692"/>
    </cofactor>
    <text evidence="13">Binds 1 FAD per subunit.</text>
</comment>
<protein>
    <recommendedName>
        <fullName evidence="5">Soluble pyridine nucleotide transhydrogenase</fullName>
        <ecNumber evidence="4">1.6.1.1</ecNumber>
    </recommendedName>
    <alternativeName>
        <fullName evidence="12">NAD(P)(+) transhydrogenase [B-specific]</fullName>
    </alternativeName>
</protein>
<evidence type="ECO:0000256" key="1">
    <source>
        <dbReference type="ARBA" id="ARBA00002842"/>
    </source>
</evidence>
<keyword evidence="13" id="KW-0547">Nucleotide-binding</keyword>
<dbReference type="PRINTS" id="PR00411">
    <property type="entry name" value="PNDRDTASEI"/>
</dbReference>
<dbReference type="PANTHER" id="PTHR22912">
    <property type="entry name" value="DISULFIDE OXIDOREDUCTASE"/>
    <property type="match status" value="1"/>
</dbReference>
<evidence type="ECO:0000259" key="14">
    <source>
        <dbReference type="Pfam" id="PF02852"/>
    </source>
</evidence>
<dbReference type="Pfam" id="PF02852">
    <property type="entry name" value="Pyr_redox_dim"/>
    <property type="match status" value="1"/>
</dbReference>
<keyword evidence="10 16" id="KW-0560">Oxidoreductase</keyword>
<keyword evidence="7" id="KW-0285">Flavoprotein</keyword>
<keyword evidence="8 13" id="KW-0274">FAD</keyword>
<evidence type="ECO:0000256" key="7">
    <source>
        <dbReference type="ARBA" id="ARBA00022630"/>
    </source>
</evidence>
<proteinExistence type="inferred from homology"/>
<accession>A0A932GQG4</accession>
<dbReference type="InterPro" id="IPR036188">
    <property type="entry name" value="FAD/NAD-bd_sf"/>
</dbReference>
<reference evidence="16" key="1">
    <citation type="submission" date="2020-07" db="EMBL/GenBank/DDBJ databases">
        <title>Huge and variable diversity of episymbiotic CPR bacteria and DPANN archaea in groundwater ecosystems.</title>
        <authorList>
            <person name="He C.Y."/>
            <person name="Keren R."/>
            <person name="Whittaker M."/>
            <person name="Farag I.F."/>
            <person name="Doudna J."/>
            <person name="Cate J.H.D."/>
            <person name="Banfield J.F."/>
        </authorList>
    </citation>
    <scope>NUCLEOTIDE SEQUENCE</scope>
    <source>
        <strain evidence="16">NC_groundwater_717_Ag_S-0.2um_59_8</strain>
    </source>
</reference>
<feature type="binding site" evidence="13">
    <location>
        <position position="51"/>
    </location>
    <ligand>
        <name>FAD</name>
        <dbReference type="ChEBI" id="CHEBI:57692"/>
    </ligand>
</feature>
<dbReference type="GO" id="GO:0005829">
    <property type="term" value="C:cytosol"/>
    <property type="evidence" value="ECO:0007669"/>
    <property type="project" value="TreeGrafter"/>
</dbReference>
<dbReference type="InterPro" id="IPR023753">
    <property type="entry name" value="FAD/NAD-binding_dom"/>
</dbReference>
<evidence type="ECO:0000256" key="9">
    <source>
        <dbReference type="ARBA" id="ARBA00022857"/>
    </source>
</evidence>
<evidence type="ECO:0000313" key="16">
    <source>
        <dbReference type="EMBL" id="MBI3015095.1"/>
    </source>
</evidence>
<dbReference type="PIRSF" id="PIRSF000350">
    <property type="entry name" value="Mercury_reductase_MerA"/>
    <property type="match status" value="1"/>
</dbReference>
<feature type="domain" description="FAD/NAD(P)-binding" evidence="15">
    <location>
        <begin position="4"/>
        <end position="324"/>
    </location>
</feature>
<dbReference type="FunFam" id="3.30.390.30:FF:000001">
    <property type="entry name" value="Dihydrolipoyl dehydrogenase"/>
    <property type="match status" value="1"/>
</dbReference>
<dbReference type="Proteomes" id="UP000741360">
    <property type="component" value="Unassembled WGS sequence"/>
</dbReference>
<evidence type="ECO:0000313" key="17">
    <source>
        <dbReference type="Proteomes" id="UP000741360"/>
    </source>
</evidence>
<feature type="binding site" evidence="13">
    <location>
        <position position="309"/>
    </location>
    <ligand>
        <name>FAD</name>
        <dbReference type="ChEBI" id="CHEBI:57692"/>
    </ligand>
</feature>
<dbReference type="Gene3D" id="3.50.50.60">
    <property type="entry name" value="FAD/NAD(P)-binding domain"/>
    <property type="match status" value="2"/>
</dbReference>
<dbReference type="GO" id="GO:0006103">
    <property type="term" value="P:2-oxoglutarate metabolic process"/>
    <property type="evidence" value="ECO:0007669"/>
    <property type="project" value="TreeGrafter"/>
</dbReference>
<dbReference type="InterPro" id="IPR050151">
    <property type="entry name" value="Class-I_Pyr_Nuc-Dis_Oxidored"/>
</dbReference>
<dbReference type="Pfam" id="PF07992">
    <property type="entry name" value="Pyr_redox_2"/>
    <property type="match status" value="1"/>
</dbReference>
<keyword evidence="6" id="KW-0963">Cytoplasm</keyword>
<evidence type="ECO:0000256" key="13">
    <source>
        <dbReference type="PIRSR" id="PIRSR000350-3"/>
    </source>
</evidence>
<gene>
    <name evidence="16" type="primary">sthA</name>
    <name evidence="16" type="ORF">HYY65_08580</name>
</gene>
<name>A0A932GQG4_UNCTE</name>
<evidence type="ECO:0000256" key="10">
    <source>
        <dbReference type="ARBA" id="ARBA00023002"/>
    </source>
</evidence>
<comment type="subcellular location">
    <subcellularLocation>
        <location evidence="2">Cytoplasm</location>
    </subcellularLocation>
</comment>
<comment type="function">
    <text evidence="1">Conversion of NADPH, generated by peripheral catabolic pathways, to NADH, which can enter the respiratory chain for energy generation.</text>
</comment>
<evidence type="ECO:0000256" key="3">
    <source>
        <dbReference type="ARBA" id="ARBA00007532"/>
    </source>
</evidence>
<evidence type="ECO:0000256" key="8">
    <source>
        <dbReference type="ARBA" id="ARBA00022827"/>
    </source>
</evidence>
<evidence type="ECO:0000256" key="2">
    <source>
        <dbReference type="ARBA" id="ARBA00004496"/>
    </source>
</evidence>
<evidence type="ECO:0000259" key="15">
    <source>
        <dbReference type="Pfam" id="PF07992"/>
    </source>
</evidence>